<feature type="domain" description="GPR180-like N-terminal" evidence="8">
    <location>
        <begin position="75"/>
        <end position="215"/>
    </location>
</feature>
<dbReference type="EMBL" id="JBJJXI010000120">
    <property type="protein sequence ID" value="KAL3390271.1"/>
    <property type="molecule type" value="Genomic_DNA"/>
</dbReference>
<evidence type="ECO:0000256" key="5">
    <source>
        <dbReference type="ARBA" id="ARBA00023180"/>
    </source>
</evidence>
<proteinExistence type="predicted"/>
<dbReference type="PANTHER" id="PTHR23252:SF24">
    <property type="entry name" value="TRANSMEMBRANE PROTEIN 145"/>
    <property type="match status" value="1"/>
</dbReference>
<dbReference type="InterPro" id="IPR047831">
    <property type="entry name" value="GPR180/TMEM145"/>
</dbReference>
<feature type="transmembrane region" description="Helical" evidence="6">
    <location>
        <begin position="237"/>
        <end position="262"/>
    </location>
</feature>
<comment type="caution">
    <text evidence="9">The sequence shown here is derived from an EMBL/GenBank/DDBJ whole genome shotgun (WGS) entry which is preliminary data.</text>
</comment>
<evidence type="ECO:0000256" key="3">
    <source>
        <dbReference type="ARBA" id="ARBA00022989"/>
    </source>
</evidence>
<evidence type="ECO:0000259" key="8">
    <source>
        <dbReference type="Pfam" id="PF21892"/>
    </source>
</evidence>
<evidence type="ECO:0000256" key="2">
    <source>
        <dbReference type="ARBA" id="ARBA00022692"/>
    </source>
</evidence>
<dbReference type="AlphaFoldDB" id="A0ABD2WBJ7"/>
<evidence type="ECO:0000256" key="4">
    <source>
        <dbReference type="ARBA" id="ARBA00023136"/>
    </source>
</evidence>
<dbReference type="Pfam" id="PF10192">
    <property type="entry name" value="GPR180-TMEM145_TM"/>
    <property type="match status" value="1"/>
</dbReference>
<feature type="transmembrane region" description="Helical" evidence="6">
    <location>
        <begin position="314"/>
        <end position="337"/>
    </location>
</feature>
<evidence type="ECO:0000256" key="6">
    <source>
        <dbReference type="SAM" id="Phobius"/>
    </source>
</evidence>
<organism evidence="9 10">
    <name type="scientific">Trichogramma kaykai</name>
    <dbReference type="NCBI Taxonomy" id="54128"/>
    <lineage>
        <taxon>Eukaryota</taxon>
        <taxon>Metazoa</taxon>
        <taxon>Ecdysozoa</taxon>
        <taxon>Arthropoda</taxon>
        <taxon>Hexapoda</taxon>
        <taxon>Insecta</taxon>
        <taxon>Pterygota</taxon>
        <taxon>Neoptera</taxon>
        <taxon>Endopterygota</taxon>
        <taxon>Hymenoptera</taxon>
        <taxon>Apocrita</taxon>
        <taxon>Proctotrupomorpha</taxon>
        <taxon>Chalcidoidea</taxon>
        <taxon>Trichogrammatidae</taxon>
        <taxon>Trichogramma</taxon>
    </lineage>
</organism>
<evidence type="ECO:0000313" key="10">
    <source>
        <dbReference type="Proteomes" id="UP001627154"/>
    </source>
</evidence>
<feature type="transmembrane region" description="Helical" evidence="6">
    <location>
        <begin position="386"/>
        <end position="404"/>
    </location>
</feature>
<dbReference type="Proteomes" id="UP001627154">
    <property type="component" value="Unassembled WGS sequence"/>
</dbReference>
<keyword evidence="5" id="KW-0325">Glycoprotein</keyword>
<accession>A0ABD2WBJ7</accession>
<gene>
    <name evidence="9" type="ORF">TKK_014812</name>
</gene>
<keyword evidence="10" id="KW-1185">Reference proteome</keyword>
<dbReference type="PANTHER" id="PTHR23252">
    <property type="entry name" value="INTIMAL THICKNESS RECEPTOR-RELATED"/>
    <property type="match status" value="1"/>
</dbReference>
<reference evidence="9 10" key="1">
    <citation type="journal article" date="2024" name="bioRxiv">
        <title>A reference genome for Trichogramma kaykai: A tiny desert-dwelling parasitoid wasp with competing sex-ratio distorters.</title>
        <authorList>
            <person name="Culotta J."/>
            <person name="Lindsey A.R."/>
        </authorList>
    </citation>
    <scope>NUCLEOTIDE SEQUENCE [LARGE SCALE GENOMIC DNA]</scope>
    <source>
        <strain evidence="9 10">KSX58</strain>
    </source>
</reference>
<dbReference type="InterPro" id="IPR019336">
    <property type="entry name" value="GPR180/TMEM145_TM"/>
</dbReference>
<feature type="transmembrane region" description="Helical" evidence="6">
    <location>
        <begin position="349"/>
        <end position="366"/>
    </location>
</feature>
<evidence type="ECO:0000256" key="1">
    <source>
        <dbReference type="ARBA" id="ARBA00004141"/>
    </source>
</evidence>
<keyword evidence="3 6" id="KW-1133">Transmembrane helix</keyword>
<feature type="transmembrane region" description="Helical" evidence="6">
    <location>
        <begin position="454"/>
        <end position="470"/>
    </location>
</feature>
<sequence>MGGGVVVSAQNRSSEATPRRAPKLDISIVMMHHPPRADHCRRRFYRPALESSLFVLVALAALRIGSPVADAKILSGHLTTYQNWAFLARFCFLSEKGRFQYDFIIHNKYTEANLLLYYDSPQQWPAVYPSNKTCLERESVLRRDLGQIVSLSPHTSYTEISGCYFTHGTDPATGKNESEAAVRCSSYREFRSARPRWWFIALSDCHSDLGLNVSYWISLTNAEPGNFWREHFSADEFYILPELIVGSAFYLVLFGLSIYVAAQLKTRRLLHVTYKLFMMSLLTQLCGLLFQVYSYVTRALYGYDLHGYHLAGNLLEAVSETCFTSLLLLMSLGYTVTKSVLTPVQSWRLSLFVGLTVSLQLLLFIYQAEAFDPGLVLYLYESPPGYGLIALRIWAWVVFVACCYKTSKAAAAKFHFYGSLLSLGSAWFLCQPLVVITMTFFVDKWVRESVVKGFSLWVVFVGHCMFLYVTRPSTANSNFPFHIRTFQVVPIAGEGQGHSYEPNGSSPHIVMRYFTVTNSQPMVSTIT</sequence>
<protein>
    <recommendedName>
        <fullName evidence="11">Intimal thickness related receptor IRP domain-containing protein</fullName>
    </recommendedName>
</protein>
<dbReference type="InterPro" id="IPR053880">
    <property type="entry name" value="GPR180-like_N"/>
</dbReference>
<keyword evidence="4 6" id="KW-0472">Membrane</keyword>
<comment type="subcellular location">
    <subcellularLocation>
        <location evidence="1">Membrane</location>
        <topology evidence="1">Multi-pass membrane protein</topology>
    </subcellularLocation>
</comment>
<evidence type="ECO:0000259" key="7">
    <source>
        <dbReference type="Pfam" id="PF10192"/>
    </source>
</evidence>
<dbReference type="GO" id="GO:0016020">
    <property type="term" value="C:membrane"/>
    <property type="evidence" value="ECO:0007669"/>
    <property type="project" value="UniProtKB-SubCell"/>
</dbReference>
<feature type="transmembrane region" description="Helical" evidence="6">
    <location>
        <begin position="274"/>
        <end position="294"/>
    </location>
</feature>
<dbReference type="Pfam" id="PF21892">
    <property type="entry name" value="TMEM145_N"/>
    <property type="match status" value="1"/>
</dbReference>
<feature type="transmembrane region" description="Helical" evidence="6">
    <location>
        <begin position="416"/>
        <end position="442"/>
    </location>
</feature>
<evidence type="ECO:0000313" key="9">
    <source>
        <dbReference type="EMBL" id="KAL3390271.1"/>
    </source>
</evidence>
<name>A0ABD2WBJ7_9HYME</name>
<evidence type="ECO:0008006" key="11">
    <source>
        <dbReference type="Google" id="ProtNLM"/>
    </source>
</evidence>
<feature type="domain" description="GPR180/TMEM145 transmembrane" evidence="7">
    <location>
        <begin position="249"/>
        <end position="466"/>
    </location>
</feature>
<keyword evidence="2 6" id="KW-0812">Transmembrane</keyword>